<evidence type="ECO:0008006" key="4">
    <source>
        <dbReference type="Google" id="ProtNLM"/>
    </source>
</evidence>
<gene>
    <name evidence="2" type="ORF">CAOG_008114</name>
</gene>
<dbReference type="eggNOG" id="KOG4308">
    <property type="taxonomic scope" value="Eukaryota"/>
</dbReference>
<protein>
    <recommendedName>
        <fullName evidence="4">NOD3 protein</fullName>
    </recommendedName>
</protein>
<dbReference type="PhylomeDB" id="A0A0D2WYM8"/>
<dbReference type="InParanoid" id="A0A0D2WYM8"/>
<proteinExistence type="predicted"/>
<dbReference type="InterPro" id="IPR001611">
    <property type="entry name" value="Leu-rich_rpt"/>
</dbReference>
<dbReference type="Pfam" id="PF13516">
    <property type="entry name" value="LRR_6"/>
    <property type="match status" value="5"/>
</dbReference>
<dbReference type="InterPro" id="IPR052201">
    <property type="entry name" value="LRR-containing_regulator"/>
</dbReference>
<dbReference type="InterPro" id="IPR032675">
    <property type="entry name" value="LRR_dom_sf"/>
</dbReference>
<dbReference type="AlphaFoldDB" id="A0A0D2WYM8"/>
<evidence type="ECO:0000313" key="3">
    <source>
        <dbReference type="Proteomes" id="UP000008743"/>
    </source>
</evidence>
<name>A0A0D2WYM8_CAPO3</name>
<dbReference type="EMBL" id="KE346376">
    <property type="protein sequence ID" value="KJE98088.1"/>
    <property type="molecule type" value="Genomic_DNA"/>
</dbReference>
<dbReference type="Proteomes" id="UP000008743">
    <property type="component" value="Unassembled WGS sequence"/>
</dbReference>
<dbReference type="OrthoDB" id="120976at2759"/>
<dbReference type="SMART" id="SM00368">
    <property type="entry name" value="LRR_RI"/>
    <property type="match status" value="5"/>
</dbReference>
<evidence type="ECO:0000313" key="2">
    <source>
        <dbReference type="EMBL" id="KJE98088.1"/>
    </source>
</evidence>
<dbReference type="SUPFAM" id="SSF52047">
    <property type="entry name" value="RNI-like"/>
    <property type="match status" value="1"/>
</dbReference>
<accession>A0A0D2WYM8</accession>
<keyword evidence="1" id="KW-0677">Repeat</keyword>
<sequence length="353" mass="38367">MDDAAAQVVAEALKSNTTLTQLNLGRNQIGDTGAQAIAEALKVNKAVTVLGLNENRVGDAGAQAVAEALKVNSTATQLILHDNQIGDDGALAIAEALKVNSRLIWLDLERNQIGDAGAQAIAEALKVNKTIAEVELRYNCIGNAGANALDEACTIYDTCEVDFSNQVSPLAFSLFPRSATAEELQTVFHLLISGLEQQHQSSSLSALPVLPALPEELAERIMDEAFYWQGVQHIKRLQFASSHPADTLKVTVPRSIDGTSIRVKAIQVLRDRKELSDVTNNSVFDLIVRDGQGAVQYECAAKPTLVDSTLQSVTIWPADHPIIRQIREGWEVQVRPSKFARDVRFESLYVGYV</sequence>
<keyword evidence="3" id="KW-1185">Reference proteome</keyword>
<dbReference type="PANTHER" id="PTHR24111">
    <property type="entry name" value="LEUCINE-RICH REPEAT-CONTAINING PROTEIN 34"/>
    <property type="match status" value="1"/>
</dbReference>
<reference evidence="3" key="1">
    <citation type="submission" date="2011-02" db="EMBL/GenBank/DDBJ databases">
        <title>The Genome Sequence of Capsaspora owczarzaki ATCC 30864.</title>
        <authorList>
            <person name="Russ C."/>
            <person name="Cuomo C."/>
            <person name="Burger G."/>
            <person name="Gray M.W."/>
            <person name="Holland P.W.H."/>
            <person name="King N."/>
            <person name="Lang F.B.F."/>
            <person name="Roger A.J."/>
            <person name="Ruiz-Trillo I."/>
            <person name="Young S.K."/>
            <person name="Zeng Q."/>
            <person name="Gargeya S."/>
            <person name="Alvarado L."/>
            <person name="Berlin A."/>
            <person name="Chapman S.B."/>
            <person name="Chen Z."/>
            <person name="Freedman E."/>
            <person name="Gellesch M."/>
            <person name="Goldberg J."/>
            <person name="Griggs A."/>
            <person name="Gujja S."/>
            <person name="Heilman E."/>
            <person name="Heiman D."/>
            <person name="Howarth C."/>
            <person name="Mehta T."/>
            <person name="Neiman D."/>
            <person name="Pearson M."/>
            <person name="Roberts A."/>
            <person name="Saif S."/>
            <person name="Shea T."/>
            <person name="Shenoy N."/>
            <person name="Sisk P."/>
            <person name="Stolte C."/>
            <person name="Sykes S."/>
            <person name="White J."/>
            <person name="Yandava C."/>
            <person name="Haas B."/>
            <person name="Nusbaum C."/>
            <person name="Birren B."/>
        </authorList>
    </citation>
    <scope>NUCLEOTIDE SEQUENCE</scope>
    <source>
        <strain evidence="3">ATCC 30864</strain>
    </source>
</reference>
<dbReference type="Gene3D" id="3.80.10.10">
    <property type="entry name" value="Ribonuclease Inhibitor"/>
    <property type="match status" value="2"/>
</dbReference>
<dbReference type="PANTHER" id="PTHR24111:SF0">
    <property type="entry name" value="LEUCINE-RICH REPEAT-CONTAINING PROTEIN"/>
    <property type="match status" value="1"/>
</dbReference>
<evidence type="ECO:0000256" key="1">
    <source>
        <dbReference type="ARBA" id="ARBA00022737"/>
    </source>
</evidence>
<organism evidence="2 3">
    <name type="scientific">Capsaspora owczarzaki (strain ATCC 30864)</name>
    <dbReference type="NCBI Taxonomy" id="595528"/>
    <lineage>
        <taxon>Eukaryota</taxon>
        <taxon>Filasterea</taxon>
        <taxon>Capsaspora</taxon>
    </lineage>
</organism>